<keyword evidence="3" id="KW-1185">Reference proteome</keyword>
<dbReference type="EMBL" id="BDUF01000106">
    <property type="protein sequence ID" value="GAX91577.1"/>
    <property type="molecule type" value="Genomic_DNA"/>
</dbReference>
<name>A0A292YKD7_9BACL</name>
<feature type="transmembrane region" description="Helical" evidence="1">
    <location>
        <begin position="34"/>
        <end position="57"/>
    </location>
</feature>
<accession>A0A292YKD7</accession>
<feature type="transmembrane region" description="Helical" evidence="1">
    <location>
        <begin position="7"/>
        <end position="28"/>
    </location>
</feature>
<sequence>MAGKIQNWMYAAAVLGFLQVGELFYNLFQFKLAGQIIGLCAFFLIIVWVVDIGFRLVRRNRTE</sequence>
<dbReference type="AlphaFoldDB" id="A0A292YKD7"/>
<reference evidence="3" key="1">
    <citation type="submission" date="2017-07" db="EMBL/GenBank/DDBJ databases">
        <title>Draft genome sequence of Effusibacillus lacus strain skLN1.</title>
        <authorList>
            <person name="Watanabe M."/>
            <person name="Kojima H."/>
            <person name="Fukui M."/>
        </authorList>
    </citation>
    <scope>NUCLEOTIDE SEQUENCE [LARGE SCALE GENOMIC DNA]</scope>
    <source>
        <strain evidence="3">skLN1</strain>
    </source>
</reference>
<dbReference type="OrthoDB" id="9931664at2"/>
<protein>
    <submittedName>
        <fullName evidence="2">Uncharacterized protein</fullName>
    </submittedName>
</protein>
<keyword evidence="1" id="KW-0812">Transmembrane</keyword>
<organism evidence="2 3">
    <name type="scientific">Effusibacillus lacus</name>
    <dbReference type="NCBI Taxonomy" id="1348429"/>
    <lineage>
        <taxon>Bacteria</taxon>
        <taxon>Bacillati</taxon>
        <taxon>Bacillota</taxon>
        <taxon>Bacilli</taxon>
        <taxon>Bacillales</taxon>
        <taxon>Alicyclobacillaceae</taxon>
        <taxon>Effusibacillus</taxon>
    </lineage>
</organism>
<proteinExistence type="predicted"/>
<gene>
    <name evidence="2" type="ORF">EFBL_3267</name>
</gene>
<keyword evidence="1" id="KW-0472">Membrane</keyword>
<evidence type="ECO:0000313" key="2">
    <source>
        <dbReference type="EMBL" id="GAX91577.1"/>
    </source>
</evidence>
<dbReference type="RefSeq" id="WP_096183520.1">
    <property type="nucleotide sequence ID" value="NZ_BDUF01000106.1"/>
</dbReference>
<comment type="caution">
    <text evidence="2">The sequence shown here is derived from an EMBL/GenBank/DDBJ whole genome shotgun (WGS) entry which is preliminary data.</text>
</comment>
<evidence type="ECO:0000256" key="1">
    <source>
        <dbReference type="SAM" id="Phobius"/>
    </source>
</evidence>
<keyword evidence="1" id="KW-1133">Transmembrane helix</keyword>
<dbReference type="Proteomes" id="UP000217785">
    <property type="component" value="Unassembled WGS sequence"/>
</dbReference>
<evidence type="ECO:0000313" key="3">
    <source>
        <dbReference type="Proteomes" id="UP000217785"/>
    </source>
</evidence>